<dbReference type="Gene3D" id="3.30.710.10">
    <property type="entry name" value="Potassium Channel Kv1.1, Chain A"/>
    <property type="match status" value="1"/>
</dbReference>
<gene>
    <name evidence="2" type="ORF">OFUS_LOCUS10967</name>
</gene>
<feature type="compositionally biased region" description="Basic and acidic residues" evidence="1">
    <location>
        <begin position="295"/>
        <end position="305"/>
    </location>
</feature>
<dbReference type="EMBL" id="CAIIXF020000005">
    <property type="protein sequence ID" value="CAH1784836.1"/>
    <property type="molecule type" value="Genomic_DNA"/>
</dbReference>
<dbReference type="Pfam" id="PF03000">
    <property type="entry name" value="NPH3"/>
    <property type="match status" value="1"/>
</dbReference>
<feature type="compositionally biased region" description="Polar residues" evidence="1">
    <location>
        <begin position="274"/>
        <end position="294"/>
    </location>
</feature>
<dbReference type="AlphaFoldDB" id="A0A8J1T5F9"/>
<reference evidence="2" key="1">
    <citation type="submission" date="2022-03" db="EMBL/GenBank/DDBJ databases">
        <authorList>
            <person name="Martin C."/>
        </authorList>
    </citation>
    <scope>NUCLEOTIDE SEQUENCE</scope>
</reference>
<sequence length="623" mass="69605">MTIVNGIPFDELYTMEVYQLRETGEFSDLSVSVNETELKLHKFPMISKSGYFRQLPQDQDVVTIDNFPGGVTTFNMVADFCYNIDIKITKENVLLLRCAAEVLKMTSPTNLIEITDKYINDMMTSAKLSRSINTVVDLLTQACSLGDVAEKAGVTNTCIEAMVDTLVRTTIYSPSISRFGITRRENECLEKVEKLPFEIFLLVLKKARDQDVSSTLLAKLVQRYIAKLLHIEDEKAEPSDKDSGHEEEEVDASIEVQTNDTSTAQEDFIKIEQLNESDTESNNTGAVNEQSTNNDSKESKAKDTVEPNVNHLVESILSEVPENTPFSDVVSTDWAARVLNVAGSFDGKCRDMLIKLASQTLHKFKSDDLIKLEPTLMIEVMESAKNNLNLPPAVVCRVVDDYLLGIAQAGAFSVEVFVTVAKLVPDEDRVNCDILYDAMETLLKTDQISITDEERTALHKMVDFSKVNEKTLQKAFVTKVVPCEYVTKAAIDLCAKLREELANAKSLIKIQDRELREISMGSYTLDASLGINDISIKDKDVYDIERRTPDHTPISPYSSSKSSYSSRHSPRVSPSASTFQIAHGYAEPRLLAGFDSADPYRSTSGISSTAYSYLYGHKKYPRY</sequence>
<evidence type="ECO:0000256" key="1">
    <source>
        <dbReference type="SAM" id="MobiDB-lite"/>
    </source>
</evidence>
<dbReference type="SUPFAM" id="SSF54695">
    <property type="entry name" value="POZ domain"/>
    <property type="match status" value="1"/>
</dbReference>
<name>A0A8J1T5F9_OWEFU</name>
<dbReference type="InterPro" id="IPR043454">
    <property type="entry name" value="NPH3/RPT2-like"/>
</dbReference>
<feature type="compositionally biased region" description="Basic and acidic residues" evidence="1">
    <location>
        <begin position="235"/>
        <end position="244"/>
    </location>
</feature>
<protein>
    <submittedName>
        <fullName evidence="2">Uncharacterized protein</fullName>
    </submittedName>
</protein>
<comment type="caution">
    <text evidence="2">The sequence shown here is derived from an EMBL/GenBank/DDBJ whole genome shotgun (WGS) entry which is preliminary data.</text>
</comment>
<evidence type="ECO:0000313" key="2">
    <source>
        <dbReference type="EMBL" id="CAH1784836.1"/>
    </source>
</evidence>
<keyword evidence="3" id="KW-1185">Reference proteome</keyword>
<dbReference type="InterPro" id="IPR011333">
    <property type="entry name" value="SKP1/BTB/POZ_sf"/>
</dbReference>
<dbReference type="Proteomes" id="UP000749559">
    <property type="component" value="Unassembled WGS sequence"/>
</dbReference>
<proteinExistence type="predicted"/>
<dbReference type="OrthoDB" id="624345at2759"/>
<accession>A0A8J1T5F9</accession>
<dbReference type="PROSITE" id="PS50097">
    <property type="entry name" value="BTB"/>
    <property type="match status" value="1"/>
</dbReference>
<dbReference type="InterPro" id="IPR027356">
    <property type="entry name" value="NPH3_dom"/>
</dbReference>
<dbReference type="PROSITE" id="PS51649">
    <property type="entry name" value="NPH3"/>
    <property type="match status" value="1"/>
</dbReference>
<feature type="region of interest" description="Disordered" evidence="1">
    <location>
        <begin position="274"/>
        <end position="307"/>
    </location>
</feature>
<dbReference type="PANTHER" id="PTHR32370">
    <property type="entry name" value="OS12G0117600 PROTEIN"/>
    <property type="match status" value="1"/>
</dbReference>
<organism evidence="2 3">
    <name type="scientific">Owenia fusiformis</name>
    <name type="common">Polychaete worm</name>
    <dbReference type="NCBI Taxonomy" id="6347"/>
    <lineage>
        <taxon>Eukaryota</taxon>
        <taxon>Metazoa</taxon>
        <taxon>Spiralia</taxon>
        <taxon>Lophotrochozoa</taxon>
        <taxon>Annelida</taxon>
        <taxon>Polychaeta</taxon>
        <taxon>Sedentaria</taxon>
        <taxon>Canalipalpata</taxon>
        <taxon>Sabellida</taxon>
        <taxon>Oweniida</taxon>
        <taxon>Oweniidae</taxon>
        <taxon>Owenia</taxon>
    </lineage>
</organism>
<dbReference type="Pfam" id="PF00651">
    <property type="entry name" value="BTB"/>
    <property type="match status" value="1"/>
</dbReference>
<feature type="region of interest" description="Disordered" evidence="1">
    <location>
        <begin position="547"/>
        <end position="574"/>
    </location>
</feature>
<dbReference type="InterPro" id="IPR000210">
    <property type="entry name" value="BTB/POZ_dom"/>
</dbReference>
<feature type="region of interest" description="Disordered" evidence="1">
    <location>
        <begin position="235"/>
        <end position="259"/>
    </location>
</feature>
<feature type="compositionally biased region" description="Low complexity" evidence="1">
    <location>
        <begin position="553"/>
        <end position="574"/>
    </location>
</feature>
<evidence type="ECO:0000313" key="3">
    <source>
        <dbReference type="Proteomes" id="UP000749559"/>
    </source>
</evidence>